<dbReference type="EMBL" id="BJXW01000021">
    <property type="protein sequence ID" value="GEN31662.1"/>
    <property type="molecule type" value="Genomic_DNA"/>
</dbReference>
<evidence type="ECO:0008006" key="4">
    <source>
        <dbReference type="Google" id="ProtNLM"/>
    </source>
</evidence>
<evidence type="ECO:0000256" key="1">
    <source>
        <dbReference type="SAM" id="Phobius"/>
    </source>
</evidence>
<name>A0A511V2W4_9BACI</name>
<dbReference type="InterPro" id="IPR012505">
    <property type="entry name" value="YbbR"/>
</dbReference>
<keyword evidence="3" id="KW-1185">Reference proteome</keyword>
<proteinExistence type="predicted"/>
<evidence type="ECO:0000313" key="2">
    <source>
        <dbReference type="EMBL" id="GEN31662.1"/>
    </source>
</evidence>
<accession>A0A511V2W4</accession>
<comment type="caution">
    <text evidence="2">The sequence shown here is derived from an EMBL/GenBank/DDBJ whole genome shotgun (WGS) entry which is preliminary data.</text>
</comment>
<dbReference type="RefSeq" id="WP_146938052.1">
    <property type="nucleotide sequence ID" value="NZ_BJXW01000021.1"/>
</dbReference>
<sequence length="406" mass="45702">MDSWFQSKWFVRAIALVLAVSLYFVVYTEDDKERKDIDFFGNTSETQTMEDIPVSVRIDADKYVVSGIPESVAVTVEGTNSAVTRVVKQRNFDIYVDLTKLGEGEHTVEMQYERFPEDVAVFIEPKTIDIVIEERSTQKFPITVDFINQHQLPEGFEVGDYQVEPKEVMITSSKSVIEKVSIVKVFVNVAGQDEPIKNREVPIKVYDSQGNELRVRMEPENALVSAEINNPSKVVPVTLETTGKLPKGFKLTSMTSDVEEVEIFGTSHALADIDEVKAKVNLSKIKKSDQIQATLDLPKGITAPEHEQIDVSIELEQTKLLEEVPIQVRHLENDRTIEFKKPEGKKVNVTITGNEADVRNVKVDDLRISIDVEGLVDGTHQVKPIIEGPEQLAIKPELDHFTIKIN</sequence>
<dbReference type="AlphaFoldDB" id="A0A511V2W4"/>
<protein>
    <recommendedName>
        <fullName evidence="4">CdaA regulatory protein CdaR</fullName>
    </recommendedName>
</protein>
<organism evidence="2 3">
    <name type="scientific">Cerasibacillus quisquiliarum</name>
    <dbReference type="NCBI Taxonomy" id="227865"/>
    <lineage>
        <taxon>Bacteria</taxon>
        <taxon>Bacillati</taxon>
        <taxon>Bacillota</taxon>
        <taxon>Bacilli</taxon>
        <taxon>Bacillales</taxon>
        <taxon>Bacillaceae</taxon>
        <taxon>Cerasibacillus</taxon>
    </lineage>
</organism>
<dbReference type="PANTHER" id="PTHR37804">
    <property type="entry name" value="CDAA REGULATORY PROTEIN CDAR"/>
    <property type="match status" value="1"/>
</dbReference>
<dbReference type="PANTHER" id="PTHR37804:SF1">
    <property type="entry name" value="CDAA REGULATORY PROTEIN CDAR"/>
    <property type="match status" value="1"/>
</dbReference>
<keyword evidence="1" id="KW-1133">Transmembrane helix</keyword>
<feature type="transmembrane region" description="Helical" evidence="1">
    <location>
        <begin position="9"/>
        <end position="27"/>
    </location>
</feature>
<gene>
    <name evidence="2" type="ORF">CQU01_19000</name>
</gene>
<dbReference type="Gene3D" id="2.170.120.40">
    <property type="entry name" value="YbbR-like domain"/>
    <property type="match status" value="2"/>
</dbReference>
<dbReference type="Pfam" id="PF07949">
    <property type="entry name" value="YbbR"/>
    <property type="match status" value="3"/>
</dbReference>
<reference evidence="2 3" key="1">
    <citation type="submission" date="2019-07" db="EMBL/GenBank/DDBJ databases">
        <title>Whole genome shotgun sequence of Cerasibacillus quisquiliarum NBRC 102429.</title>
        <authorList>
            <person name="Hosoyama A."/>
            <person name="Uohara A."/>
            <person name="Ohji S."/>
            <person name="Ichikawa N."/>
        </authorList>
    </citation>
    <scope>NUCLEOTIDE SEQUENCE [LARGE SCALE GENOMIC DNA]</scope>
    <source>
        <strain evidence="2 3">NBRC 102429</strain>
    </source>
</reference>
<dbReference type="InterPro" id="IPR053154">
    <property type="entry name" value="c-di-AMP_regulator"/>
</dbReference>
<evidence type="ECO:0000313" key="3">
    <source>
        <dbReference type="Proteomes" id="UP000321491"/>
    </source>
</evidence>
<dbReference type="Gene3D" id="2.170.120.30">
    <property type="match status" value="2"/>
</dbReference>
<dbReference type="Proteomes" id="UP000321491">
    <property type="component" value="Unassembled WGS sequence"/>
</dbReference>
<keyword evidence="1" id="KW-0812">Transmembrane</keyword>
<dbReference type="OrthoDB" id="2960905at2"/>
<keyword evidence="1" id="KW-0472">Membrane</keyword>